<proteinExistence type="predicted"/>
<reference evidence="5 6" key="1">
    <citation type="journal article" date="2018" name="Nat. Genet.">
        <title>The Rosa genome provides new insights in the design of modern roses.</title>
        <authorList>
            <person name="Bendahmane M."/>
        </authorList>
    </citation>
    <scope>NUCLEOTIDE SEQUENCE [LARGE SCALE GENOMIC DNA]</scope>
    <source>
        <strain evidence="6">cv. Old Blush</strain>
    </source>
</reference>
<dbReference type="Gramene" id="PRQ55534">
    <property type="protein sequence ID" value="PRQ55534"/>
    <property type="gene ID" value="RchiOBHm_Chr1g0325631"/>
</dbReference>
<dbReference type="Pfam" id="PF08263">
    <property type="entry name" value="LRRNT_2"/>
    <property type="match status" value="1"/>
</dbReference>
<feature type="signal peptide" evidence="3">
    <location>
        <begin position="1"/>
        <end position="22"/>
    </location>
</feature>
<gene>
    <name evidence="5" type="ORF">RchiOBHm_Chr1g0325631</name>
</gene>
<evidence type="ECO:0000313" key="6">
    <source>
        <dbReference type="Proteomes" id="UP000238479"/>
    </source>
</evidence>
<protein>
    <submittedName>
        <fullName evidence="5">Putative leucine-rich repeat-containing, plant-type</fullName>
    </submittedName>
</protein>
<evidence type="ECO:0000259" key="4">
    <source>
        <dbReference type="Pfam" id="PF08263"/>
    </source>
</evidence>
<keyword evidence="2" id="KW-0677">Repeat</keyword>
<dbReference type="EMBL" id="PDCK01000039">
    <property type="protein sequence ID" value="PRQ55534.1"/>
    <property type="molecule type" value="Genomic_DNA"/>
</dbReference>
<feature type="chain" id="PRO_5015103919" evidence="3">
    <location>
        <begin position="23"/>
        <end position="91"/>
    </location>
</feature>
<evidence type="ECO:0000256" key="1">
    <source>
        <dbReference type="ARBA" id="ARBA00022614"/>
    </source>
</evidence>
<organism evidence="5 6">
    <name type="scientific">Rosa chinensis</name>
    <name type="common">China rose</name>
    <dbReference type="NCBI Taxonomy" id="74649"/>
    <lineage>
        <taxon>Eukaryota</taxon>
        <taxon>Viridiplantae</taxon>
        <taxon>Streptophyta</taxon>
        <taxon>Embryophyta</taxon>
        <taxon>Tracheophyta</taxon>
        <taxon>Spermatophyta</taxon>
        <taxon>Magnoliopsida</taxon>
        <taxon>eudicotyledons</taxon>
        <taxon>Gunneridae</taxon>
        <taxon>Pentapetalae</taxon>
        <taxon>rosids</taxon>
        <taxon>fabids</taxon>
        <taxon>Rosales</taxon>
        <taxon>Rosaceae</taxon>
        <taxon>Rosoideae</taxon>
        <taxon>Rosoideae incertae sedis</taxon>
        <taxon>Rosa</taxon>
    </lineage>
</organism>
<feature type="domain" description="Leucine-rich repeat-containing N-terminal plant-type" evidence="4">
    <location>
        <begin position="26"/>
        <end position="59"/>
    </location>
</feature>
<keyword evidence="6" id="KW-1185">Reference proteome</keyword>
<dbReference type="Proteomes" id="UP000238479">
    <property type="component" value="Chromosome 1"/>
</dbReference>
<dbReference type="Gene3D" id="3.80.10.10">
    <property type="entry name" value="Ribonuclease Inhibitor"/>
    <property type="match status" value="1"/>
</dbReference>
<evidence type="ECO:0000313" key="5">
    <source>
        <dbReference type="EMBL" id="PRQ55534.1"/>
    </source>
</evidence>
<keyword evidence="3" id="KW-0732">Signal</keyword>
<comment type="caution">
    <text evidence="5">The sequence shown here is derived from an EMBL/GenBank/DDBJ whole genome shotgun (WGS) entry which is preliminary data.</text>
</comment>
<evidence type="ECO:0000256" key="2">
    <source>
        <dbReference type="ARBA" id="ARBA00022737"/>
    </source>
</evidence>
<dbReference type="AlphaFoldDB" id="A0A2P6SA42"/>
<name>A0A2P6SA42_ROSCH</name>
<dbReference type="InterPro" id="IPR013210">
    <property type="entry name" value="LRR_N_plant-typ"/>
</dbReference>
<accession>A0A2P6SA42</accession>
<dbReference type="InterPro" id="IPR032675">
    <property type="entry name" value="LRR_dom_sf"/>
</dbReference>
<keyword evidence="1" id="KW-0433">Leucine-rich repeat</keyword>
<sequence length="91" mass="10300">MAQGFLLTLILFSSILSTHIHACTPTERTFLLSFALTLFSPSLNWTSSNCCYWEGITCNLDGLVTHLRLPSKGLKNKEILFLYHLCKILHT</sequence>
<evidence type="ECO:0000256" key="3">
    <source>
        <dbReference type="SAM" id="SignalP"/>
    </source>
</evidence>